<organism evidence="2 3">
    <name type="scientific">Thermanaeromonas toyohensis ToBE</name>
    <dbReference type="NCBI Taxonomy" id="698762"/>
    <lineage>
        <taxon>Bacteria</taxon>
        <taxon>Bacillati</taxon>
        <taxon>Bacillota</taxon>
        <taxon>Clostridia</taxon>
        <taxon>Neomoorellales</taxon>
        <taxon>Neomoorellaceae</taxon>
        <taxon>Thermanaeromonas</taxon>
    </lineage>
</organism>
<reference evidence="2 3" key="1">
    <citation type="submission" date="2017-04" db="EMBL/GenBank/DDBJ databases">
        <authorList>
            <person name="Afonso C.L."/>
            <person name="Miller P.J."/>
            <person name="Scott M.A."/>
            <person name="Spackman E."/>
            <person name="Goraichik I."/>
            <person name="Dimitrov K.M."/>
            <person name="Suarez D.L."/>
            <person name="Swayne D.E."/>
        </authorList>
    </citation>
    <scope>NUCLEOTIDE SEQUENCE [LARGE SCALE GENOMIC DNA]</scope>
    <source>
        <strain evidence="2 3">ToBE</strain>
    </source>
</reference>
<evidence type="ECO:0000313" key="2">
    <source>
        <dbReference type="EMBL" id="SMB98812.1"/>
    </source>
</evidence>
<evidence type="ECO:0000259" key="1">
    <source>
        <dbReference type="SMART" id="SM00507"/>
    </source>
</evidence>
<dbReference type="Pfam" id="PF26348">
    <property type="entry name" value="SRA_ScoMcrA"/>
    <property type="match status" value="1"/>
</dbReference>
<dbReference type="Proteomes" id="UP000192569">
    <property type="component" value="Chromosome I"/>
</dbReference>
<dbReference type="InterPro" id="IPR002711">
    <property type="entry name" value="HNH"/>
</dbReference>
<protein>
    <submittedName>
        <fullName evidence="2">5-methylcytosine-specific restriction enzyme A</fullName>
    </submittedName>
</protein>
<sequence>MGITIPLRKGEVISNNRLREKCGTRGGMRFSKRTNCLVLISDHTKGIYEDKWVGDIFHYTGMGLRGNQSLDFMANAILANSKSNGVEVHLFEVFEKGRYFYQGRVKLAGEPYQTYQTDIDGNMRIVWVFPLKILDGPPVYVPCEYLQHKEEHRKKQARKLSENELQERAAISSGTPGERQVITKVYERNQYVAEYAKRRAKGRCHEPYLETHHIIWLSRGGKDSIDNTVALCPNCHRKMHIVDDPEDIETLKRCIAEDLSSRCES</sequence>
<dbReference type="STRING" id="698762.SAMN00808754_2560"/>
<dbReference type="InterPro" id="IPR058712">
    <property type="entry name" value="SRA_ScoMcrA"/>
</dbReference>
<dbReference type="CDD" id="cd00085">
    <property type="entry name" value="HNHc"/>
    <property type="match status" value="1"/>
</dbReference>
<name>A0A1W1VZK4_9FIRM</name>
<dbReference type="GO" id="GO:0008270">
    <property type="term" value="F:zinc ion binding"/>
    <property type="evidence" value="ECO:0007669"/>
    <property type="project" value="InterPro"/>
</dbReference>
<gene>
    <name evidence="2" type="ORF">SAMN00808754_2560</name>
</gene>
<dbReference type="GO" id="GO:0004519">
    <property type="term" value="F:endonuclease activity"/>
    <property type="evidence" value="ECO:0007669"/>
    <property type="project" value="InterPro"/>
</dbReference>
<keyword evidence="3" id="KW-1185">Reference proteome</keyword>
<dbReference type="GO" id="GO:0003676">
    <property type="term" value="F:nucleic acid binding"/>
    <property type="evidence" value="ECO:0007669"/>
    <property type="project" value="InterPro"/>
</dbReference>
<dbReference type="SMART" id="SM00507">
    <property type="entry name" value="HNHc"/>
    <property type="match status" value="1"/>
</dbReference>
<dbReference type="Gene3D" id="1.10.30.50">
    <property type="match status" value="1"/>
</dbReference>
<dbReference type="Pfam" id="PF01844">
    <property type="entry name" value="HNH"/>
    <property type="match status" value="1"/>
</dbReference>
<dbReference type="InterPro" id="IPR003615">
    <property type="entry name" value="HNH_nuc"/>
</dbReference>
<dbReference type="AlphaFoldDB" id="A0A1W1VZK4"/>
<feature type="domain" description="HNH nuclease" evidence="1">
    <location>
        <begin position="191"/>
        <end position="237"/>
    </location>
</feature>
<evidence type="ECO:0000313" key="3">
    <source>
        <dbReference type="Proteomes" id="UP000192569"/>
    </source>
</evidence>
<accession>A0A1W1VZK4</accession>
<proteinExistence type="predicted"/>
<dbReference type="EMBL" id="LT838272">
    <property type="protein sequence ID" value="SMB98812.1"/>
    <property type="molecule type" value="Genomic_DNA"/>
</dbReference>